<feature type="coiled-coil region" evidence="1">
    <location>
        <begin position="95"/>
        <end position="143"/>
    </location>
</feature>
<dbReference type="InterPro" id="IPR004827">
    <property type="entry name" value="bZIP"/>
</dbReference>
<feature type="compositionally biased region" description="Low complexity" evidence="2">
    <location>
        <begin position="346"/>
        <end position="359"/>
    </location>
</feature>
<feature type="compositionally biased region" description="Basic residues" evidence="2">
    <location>
        <begin position="19"/>
        <end position="29"/>
    </location>
</feature>
<feature type="region of interest" description="Disordered" evidence="2">
    <location>
        <begin position="376"/>
        <end position="479"/>
    </location>
</feature>
<feature type="region of interest" description="Disordered" evidence="2">
    <location>
        <begin position="631"/>
        <end position="662"/>
    </location>
</feature>
<proteinExistence type="predicted"/>
<feature type="non-terminal residue" evidence="4">
    <location>
        <position position="662"/>
    </location>
</feature>
<sequence>SNHLKSISKSSSNHLQQHQQHHHHHHHHQQQQQQQHQIHHPTINRPNFIISSNLSRSNSTSHLKNSFQDNDETIAKKKKNATAQAAFRLRRQTYIKSLEDTVTELKAAATEMEIMIKTTSHEIKLQREQINYLENKLQTYENDNLSKKPSNQNIQIDQHCKCCKLASNQNNNIINPSNSINHNLKVITPSTSNFNLNHSNQSIQTNSSDPSINHSSITNHDSINPNWSQPINHPNPNNNNNTNHSIFQSNQIHHNSIQLQYQPNQESNQSNLNNNNPNSLDYPRNILKHHLPPHPHSHDSSPSIQSSYHRSPCDLVFFDPLAPPESPQIPNFYSTISTDRSDSIQSSGPTTSSPGLTNSLEINSHSVQLQSIITDHNDRPSSIRQLPIPTSYSPITHSPNFDNHHSTTSSSPRLWSSNPHNTHLTAYSTSEPNHPIHLSNSPKHSLYPLDGSVSEHNSNLQHLSQTNSERPLTRSTDHSSIDLRSGVQNLSLIQNLNSPLNDSTLDSTLIKSRLSNLAIKRRRDWNDHKLNRNHHHLNHLNQVMDNDEDLNSIKHSNLVKLNGIPAKVARCEEAVIQVGQALSRTKEEVEAVTNLSSTTECLAHQPLSINSLSQNSVSSNCNPSLNHNKFRRMKLHPHPNPISLGPLTLSTSQTQTQNDQAL</sequence>
<feature type="compositionally biased region" description="Low complexity" evidence="2">
    <location>
        <begin position="263"/>
        <end position="280"/>
    </location>
</feature>
<dbReference type="PROSITE" id="PS00036">
    <property type="entry name" value="BZIP_BASIC"/>
    <property type="match status" value="1"/>
</dbReference>
<evidence type="ECO:0000259" key="3">
    <source>
        <dbReference type="PROSITE" id="PS00036"/>
    </source>
</evidence>
<evidence type="ECO:0000256" key="1">
    <source>
        <dbReference type="SAM" id="Coils"/>
    </source>
</evidence>
<evidence type="ECO:0000313" key="4">
    <source>
        <dbReference type="EMBL" id="MBW0539036.1"/>
    </source>
</evidence>
<accession>A0A9Q3IDC1</accession>
<feature type="compositionally biased region" description="Basic residues" evidence="2">
    <location>
        <begin position="286"/>
        <end position="295"/>
    </location>
</feature>
<feature type="compositionally biased region" description="Polar residues" evidence="2">
    <location>
        <begin position="195"/>
        <end position="231"/>
    </location>
</feature>
<reference evidence="4" key="1">
    <citation type="submission" date="2021-03" db="EMBL/GenBank/DDBJ databases">
        <title>Draft genome sequence of rust myrtle Austropuccinia psidii MF-1, a brazilian biotype.</title>
        <authorList>
            <person name="Quecine M.C."/>
            <person name="Pachon D.M.R."/>
            <person name="Bonatelli M.L."/>
            <person name="Correr F.H."/>
            <person name="Franceschini L.M."/>
            <person name="Leite T.F."/>
            <person name="Margarido G.R.A."/>
            <person name="Almeida C.A."/>
            <person name="Ferrarezi J.A."/>
            <person name="Labate C.A."/>
        </authorList>
    </citation>
    <scope>NUCLEOTIDE SEQUENCE</scope>
    <source>
        <strain evidence="4">MF-1</strain>
    </source>
</reference>
<feature type="compositionally biased region" description="Low complexity" evidence="2">
    <location>
        <begin position="643"/>
        <end position="662"/>
    </location>
</feature>
<dbReference type="Proteomes" id="UP000765509">
    <property type="component" value="Unassembled WGS sequence"/>
</dbReference>
<dbReference type="CDD" id="cd14688">
    <property type="entry name" value="bZIP_YAP"/>
    <property type="match status" value="1"/>
</dbReference>
<feature type="region of interest" description="Disordered" evidence="2">
    <location>
        <begin position="195"/>
        <end position="246"/>
    </location>
</feature>
<organism evidence="4 5">
    <name type="scientific">Austropuccinia psidii MF-1</name>
    <dbReference type="NCBI Taxonomy" id="1389203"/>
    <lineage>
        <taxon>Eukaryota</taxon>
        <taxon>Fungi</taxon>
        <taxon>Dikarya</taxon>
        <taxon>Basidiomycota</taxon>
        <taxon>Pucciniomycotina</taxon>
        <taxon>Pucciniomycetes</taxon>
        <taxon>Pucciniales</taxon>
        <taxon>Sphaerophragmiaceae</taxon>
        <taxon>Austropuccinia</taxon>
    </lineage>
</organism>
<dbReference type="SUPFAM" id="SSF57959">
    <property type="entry name" value="Leucine zipper domain"/>
    <property type="match status" value="1"/>
</dbReference>
<feature type="compositionally biased region" description="Polar residues" evidence="2">
    <location>
        <begin position="454"/>
        <end position="470"/>
    </location>
</feature>
<dbReference type="EMBL" id="AVOT02043628">
    <property type="protein sequence ID" value="MBW0539036.1"/>
    <property type="molecule type" value="Genomic_DNA"/>
</dbReference>
<feature type="compositionally biased region" description="Low complexity" evidence="2">
    <location>
        <begin position="232"/>
        <end position="244"/>
    </location>
</feature>
<feature type="domain" description="BZIP" evidence="3">
    <location>
        <begin position="76"/>
        <end position="90"/>
    </location>
</feature>
<protein>
    <recommendedName>
        <fullName evidence="3">BZIP domain-containing protein</fullName>
    </recommendedName>
</protein>
<feature type="compositionally biased region" description="Low complexity" evidence="2">
    <location>
        <begin position="1"/>
        <end position="18"/>
    </location>
</feature>
<evidence type="ECO:0000313" key="5">
    <source>
        <dbReference type="Proteomes" id="UP000765509"/>
    </source>
</evidence>
<keyword evidence="1" id="KW-0175">Coiled coil</keyword>
<dbReference type="InterPro" id="IPR046347">
    <property type="entry name" value="bZIP_sf"/>
</dbReference>
<feature type="compositionally biased region" description="Polar residues" evidence="2">
    <location>
        <begin position="382"/>
        <end position="401"/>
    </location>
</feature>
<name>A0A9Q3IDC1_9BASI</name>
<dbReference type="AlphaFoldDB" id="A0A9Q3IDC1"/>
<keyword evidence="5" id="KW-1185">Reference proteome</keyword>
<dbReference type="Gene3D" id="1.20.5.170">
    <property type="match status" value="1"/>
</dbReference>
<dbReference type="GO" id="GO:0003700">
    <property type="term" value="F:DNA-binding transcription factor activity"/>
    <property type="evidence" value="ECO:0007669"/>
    <property type="project" value="InterPro"/>
</dbReference>
<feature type="compositionally biased region" description="Polar residues" evidence="2">
    <location>
        <begin position="412"/>
        <end position="443"/>
    </location>
</feature>
<feature type="region of interest" description="Disordered" evidence="2">
    <location>
        <begin position="328"/>
        <end position="359"/>
    </location>
</feature>
<feature type="region of interest" description="Disordered" evidence="2">
    <location>
        <begin position="263"/>
        <end position="308"/>
    </location>
</feature>
<comment type="caution">
    <text evidence="4">The sequence shown here is derived from an EMBL/GenBank/DDBJ whole genome shotgun (WGS) entry which is preliminary data.</text>
</comment>
<evidence type="ECO:0000256" key="2">
    <source>
        <dbReference type="SAM" id="MobiDB-lite"/>
    </source>
</evidence>
<feature type="region of interest" description="Disordered" evidence="2">
    <location>
        <begin position="1"/>
        <end position="39"/>
    </location>
</feature>
<dbReference type="OrthoDB" id="2501133at2759"/>
<gene>
    <name evidence="4" type="ORF">O181_078751</name>
</gene>
<feature type="compositionally biased region" description="Polar residues" evidence="2">
    <location>
        <begin position="328"/>
        <end position="338"/>
    </location>
</feature>